<evidence type="ECO:0000256" key="1">
    <source>
        <dbReference type="SAM" id="SignalP"/>
    </source>
</evidence>
<name>A0A1H6BX61_9RHOB</name>
<dbReference type="EMBL" id="FNUZ01000010">
    <property type="protein sequence ID" value="SEG65243.1"/>
    <property type="molecule type" value="Genomic_DNA"/>
</dbReference>
<evidence type="ECO:0000313" key="2">
    <source>
        <dbReference type="EMBL" id="SEG65243.1"/>
    </source>
</evidence>
<reference evidence="2 3" key="1">
    <citation type="submission" date="2016-10" db="EMBL/GenBank/DDBJ databases">
        <authorList>
            <person name="de Groot N.N."/>
        </authorList>
    </citation>
    <scope>NUCLEOTIDE SEQUENCE [LARGE SCALE GENOMIC DNA]</scope>
    <source>
        <strain evidence="2 3">DSM 26915</strain>
    </source>
</reference>
<evidence type="ECO:0000313" key="3">
    <source>
        <dbReference type="Proteomes" id="UP000236752"/>
    </source>
</evidence>
<proteinExistence type="predicted"/>
<keyword evidence="3" id="KW-1185">Reference proteome</keyword>
<protein>
    <recommendedName>
        <fullName evidence="4">Lipoprotein</fullName>
    </recommendedName>
</protein>
<feature type="signal peptide" evidence="1">
    <location>
        <begin position="1"/>
        <end position="19"/>
    </location>
</feature>
<dbReference type="PROSITE" id="PS51257">
    <property type="entry name" value="PROKAR_LIPOPROTEIN"/>
    <property type="match status" value="1"/>
</dbReference>
<evidence type="ECO:0008006" key="4">
    <source>
        <dbReference type="Google" id="ProtNLM"/>
    </source>
</evidence>
<dbReference type="Proteomes" id="UP000236752">
    <property type="component" value="Unassembled WGS sequence"/>
</dbReference>
<dbReference type="OrthoDB" id="8451541at2"/>
<feature type="chain" id="PRO_5009294232" description="Lipoprotein" evidence="1">
    <location>
        <begin position="20"/>
        <end position="168"/>
    </location>
</feature>
<organism evidence="2 3">
    <name type="scientific">Thalassococcus halodurans</name>
    <dbReference type="NCBI Taxonomy" id="373675"/>
    <lineage>
        <taxon>Bacteria</taxon>
        <taxon>Pseudomonadati</taxon>
        <taxon>Pseudomonadota</taxon>
        <taxon>Alphaproteobacteria</taxon>
        <taxon>Rhodobacterales</taxon>
        <taxon>Roseobacteraceae</taxon>
        <taxon>Thalassococcus</taxon>
    </lineage>
</organism>
<dbReference type="RefSeq" id="WP_103911941.1">
    <property type="nucleotide sequence ID" value="NZ_FNUZ01000010.1"/>
</dbReference>
<accession>A0A1H6BX61</accession>
<sequence>MIRALLIAGLVAASGPAFALSCIPPDPARDFERAASDENQWVVVHGKLTFDKRLLPNRDGPSNDAAPTTDIPAYFKGYSLTRDGFTNRFETPITLTARCFGPWCGGAVSDTDYLAFMLKDGSSYTMTVDPCGSNSYPKPSQEVLDRMQACMNGDCPVADGPILQRKKR</sequence>
<gene>
    <name evidence="2" type="ORF">SAMN04488045_3847</name>
</gene>
<keyword evidence="1" id="KW-0732">Signal</keyword>
<dbReference type="AlphaFoldDB" id="A0A1H6BX61"/>